<proteinExistence type="predicted"/>
<sequence>MGRAPCCKKEGLRKGTWTAEEDKILVDYITKNGHGSWKSLPNLAGLLRCGKSCRLRWANYLRPGIKRGPFSAEELETIIQLHSVLGNRWSVIASHLPGRTDNDVKNYWNSGPRKQRVNPNNHQNHQMSVQIGVKHEMPSPTNIHFTQCDKSVLGLAFENEMQCDPFLRLWCSEAGELFRGSKKSCPSPVSQGASGSSVSKFETSSGITLQENELSLKILSPMPVNCKVEVEEDSKCYKLDDDDPSEAALKLLLDFPEGVDEMGFLRIGYIRMDATQLQRPQGHDGQAYNYEEKAPAEKVGGGGSGGGVRAGEDEHQHEKKSVLKKVKAKAKKIKDTLKHHGHGHDGDDSLEDDDDDEMDVDPNVHGGHIGDGVNNTATQHRTLDDFGHGEKPSLKPMNPKKDHYGLGLKDEGIIIPDEAVEPRHATGITRVPLQRHPPDHGSTCGDVLQQPRVVKIGAPVGLEEDPQAPSDHPHLPSNYQSKTSDPTGVGANEVVLSPLIQSFGKMEVGKPETTTTTGSHDQFAPGDKYTPVDPIPKRFDPTKPEDLPINPIDGKPSDQQGRSCVGKSAEYAKSTAMTVAEKLAPMYEKVAGAGSAAIEKLPLVGGQKGKEASRDVNEHGEQGGGGKSVTSTVKEKLAPVYDKVTAAGSSLMSKVHGPGTGEATVKGNEEGQEEKSIKSDKGVSMKEYFAEKLKPGEDDRALSDVISGTFSRQKEVPEEAGKATRPMGKVTESEEVARRLGSIDDSPREETGEKGVVNMLKGAVNSWLGRDGEAKATATGHNTNETQREGAHDKNAMGERRLQESGQ</sequence>
<dbReference type="Pfam" id="PF00249">
    <property type="entry name" value="Myb_DNA-binding"/>
    <property type="match status" value="2"/>
</dbReference>
<feature type="region of interest" description="Disordered" evidence="5">
    <location>
        <begin position="648"/>
        <end position="684"/>
    </location>
</feature>
<reference evidence="8 9" key="1">
    <citation type="submission" date="2018-04" db="EMBL/GenBank/DDBJ databases">
        <authorList>
            <person name="Vogel A."/>
        </authorList>
    </citation>
    <scope>NUCLEOTIDE SEQUENCE [LARGE SCALE GENOMIC DNA]</scope>
</reference>
<dbReference type="CDD" id="cd00167">
    <property type="entry name" value="SANT"/>
    <property type="match status" value="2"/>
</dbReference>
<feature type="region of interest" description="Disordered" evidence="5">
    <location>
        <begin position="462"/>
        <end position="490"/>
    </location>
</feature>
<comment type="subcellular location">
    <subcellularLocation>
        <location evidence="1">Nucleus</location>
    </subcellularLocation>
</comment>
<dbReference type="InterPro" id="IPR017930">
    <property type="entry name" value="Myb_dom"/>
</dbReference>
<feature type="compositionally biased region" description="Basic and acidic residues" evidence="5">
    <location>
        <begin position="712"/>
        <end position="722"/>
    </location>
</feature>
<feature type="compositionally biased region" description="Basic and acidic residues" evidence="5">
    <location>
        <begin position="667"/>
        <end position="684"/>
    </location>
</feature>
<dbReference type="EMBL" id="OOIL02000001">
    <property type="protein sequence ID" value="VFQ58306.1"/>
    <property type="molecule type" value="Genomic_DNA"/>
</dbReference>
<dbReference type="Proteomes" id="UP000595140">
    <property type="component" value="Unassembled WGS sequence"/>
</dbReference>
<feature type="compositionally biased region" description="Basic and acidic residues" evidence="5">
    <location>
        <begin position="731"/>
        <end position="753"/>
    </location>
</feature>
<feature type="domain" description="HTH myb-type" evidence="7">
    <location>
        <begin position="66"/>
        <end position="116"/>
    </location>
</feature>
<evidence type="ECO:0000256" key="1">
    <source>
        <dbReference type="ARBA" id="ARBA00004123"/>
    </source>
</evidence>
<name>A0A484K928_9ASTE</name>
<feature type="compositionally biased region" description="Basic and acidic residues" evidence="5">
    <location>
        <begin position="535"/>
        <end position="546"/>
    </location>
</feature>
<dbReference type="PANTHER" id="PTHR33836">
    <property type="entry name" value="LOW-TEMPERATURE-INDUCED 65 KDA PROTEIN-RELATED"/>
    <property type="match status" value="1"/>
</dbReference>
<evidence type="ECO:0000256" key="3">
    <source>
        <dbReference type="ARBA" id="ARBA00023125"/>
    </source>
</evidence>
<keyword evidence="4" id="KW-0539">Nucleus</keyword>
<organism evidence="8 9">
    <name type="scientific">Cuscuta campestris</name>
    <dbReference type="NCBI Taxonomy" id="132261"/>
    <lineage>
        <taxon>Eukaryota</taxon>
        <taxon>Viridiplantae</taxon>
        <taxon>Streptophyta</taxon>
        <taxon>Embryophyta</taxon>
        <taxon>Tracheophyta</taxon>
        <taxon>Spermatophyta</taxon>
        <taxon>Magnoliopsida</taxon>
        <taxon>eudicotyledons</taxon>
        <taxon>Gunneridae</taxon>
        <taxon>Pentapetalae</taxon>
        <taxon>asterids</taxon>
        <taxon>lamiids</taxon>
        <taxon>Solanales</taxon>
        <taxon>Convolvulaceae</taxon>
        <taxon>Cuscuteae</taxon>
        <taxon>Cuscuta</taxon>
        <taxon>Cuscuta subgen. Grammica</taxon>
        <taxon>Cuscuta sect. Cleistogrammica</taxon>
    </lineage>
</organism>
<keyword evidence="9" id="KW-1185">Reference proteome</keyword>
<evidence type="ECO:0000313" key="9">
    <source>
        <dbReference type="Proteomes" id="UP000595140"/>
    </source>
</evidence>
<gene>
    <name evidence="8" type="ORF">CCAM_LOCUS82</name>
</gene>
<feature type="compositionally biased region" description="Basic and acidic residues" evidence="5">
    <location>
        <begin position="333"/>
        <end position="347"/>
    </location>
</feature>
<dbReference type="OrthoDB" id="1931597at2759"/>
<protein>
    <submittedName>
        <fullName evidence="8">Uncharacterized protein</fullName>
    </submittedName>
</protein>
<feature type="region of interest" description="Disordered" evidence="5">
    <location>
        <begin position="708"/>
        <end position="807"/>
    </location>
</feature>
<dbReference type="Pfam" id="PF23399">
    <property type="entry name" value="LTI65_PGEED"/>
    <property type="match status" value="1"/>
</dbReference>
<accession>A0A484K928</accession>
<feature type="region of interest" description="Disordered" evidence="5">
    <location>
        <begin position="295"/>
        <end position="358"/>
    </location>
</feature>
<evidence type="ECO:0000259" key="7">
    <source>
        <dbReference type="PROSITE" id="PS51294"/>
    </source>
</evidence>
<dbReference type="GO" id="GO:0009737">
    <property type="term" value="P:response to abscisic acid"/>
    <property type="evidence" value="ECO:0007669"/>
    <property type="project" value="InterPro"/>
</dbReference>
<keyword evidence="3" id="KW-0238">DNA-binding</keyword>
<dbReference type="InterPro" id="IPR037491">
    <property type="entry name" value="LTI78/LTI65"/>
</dbReference>
<dbReference type="FunFam" id="1.10.10.60:FF:000001">
    <property type="entry name" value="MYB-related transcription factor"/>
    <property type="match status" value="1"/>
</dbReference>
<feature type="region of interest" description="Disordered" evidence="5">
    <location>
        <begin position="506"/>
        <end position="567"/>
    </location>
</feature>
<keyword evidence="2" id="KW-0677">Repeat</keyword>
<dbReference type="InterPro" id="IPR057058">
    <property type="entry name" value="LTI65_LTI78_NYQTKV"/>
</dbReference>
<feature type="domain" description="HTH myb-type" evidence="7">
    <location>
        <begin position="9"/>
        <end position="65"/>
    </location>
</feature>
<dbReference type="GO" id="GO:0005634">
    <property type="term" value="C:nucleus"/>
    <property type="evidence" value="ECO:0007669"/>
    <property type="project" value="UniProtKB-SubCell"/>
</dbReference>
<feature type="domain" description="Myb-like" evidence="6">
    <location>
        <begin position="62"/>
        <end position="110"/>
    </location>
</feature>
<feature type="compositionally biased region" description="Acidic residues" evidence="5">
    <location>
        <begin position="348"/>
        <end position="358"/>
    </location>
</feature>
<dbReference type="GO" id="GO:0010597">
    <property type="term" value="P:green leaf volatile biosynthetic process"/>
    <property type="evidence" value="ECO:0007669"/>
    <property type="project" value="UniProtKB-ARBA"/>
</dbReference>
<dbReference type="Pfam" id="PF23403">
    <property type="entry name" value="LTI65_LTI78_N"/>
    <property type="match status" value="1"/>
</dbReference>
<dbReference type="GO" id="GO:0000976">
    <property type="term" value="F:transcription cis-regulatory region binding"/>
    <property type="evidence" value="ECO:0007669"/>
    <property type="project" value="UniProtKB-ARBA"/>
</dbReference>
<evidence type="ECO:0000259" key="6">
    <source>
        <dbReference type="PROSITE" id="PS50090"/>
    </source>
</evidence>
<dbReference type="InterPro" id="IPR009057">
    <property type="entry name" value="Homeodomain-like_sf"/>
</dbReference>
<dbReference type="SUPFAM" id="SSF46689">
    <property type="entry name" value="Homeodomain-like"/>
    <property type="match status" value="1"/>
</dbReference>
<dbReference type="Gene3D" id="1.10.10.60">
    <property type="entry name" value="Homeodomain-like"/>
    <property type="match status" value="2"/>
</dbReference>
<dbReference type="PANTHER" id="PTHR33836:SF1">
    <property type="entry name" value="LOW-TEMPERATURE-INDUCED 65 KDA PROTEIN-RELATED"/>
    <property type="match status" value="1"/>
</dbReference>
<dbReference type="Pfam" id="PF23402">
    <property type="entry name" value="LTI65_LTI78_NYQTKV"/>
    <property type="match status" value="1"/>
</dbReference>
<feature type="compositionally biased region" description="Basic residues" evidence="5">
    <location>
        <begin position="322"/>
        <end position="332"/>
    </location>
</feature>
<dbReference type="InterPro" id="IPR056605">
    <property type="entry name" value="LTI65_LTI78_N"/>
</dbReference>
<dbReference type="GO" id="GO:0006950">
    <property type="term" value="P:response to stress"/>
    <property type="evidence" value="ECO:0007669"/>
    <property type="project" value="TreeGrafter"/>
</dbReference>
<dbReference type="InterPro" id="IPR001005">
    <property type="entry name" value="SANT/Myb"/>
</dbReference>
<evidence type="ECO:0000313" key="8">
    <source>
        <dbReference type="EMBL" id="VFQ58306.1"/>
    </source>
</evidence>
<feature type="compositionally biased region" description="Basic and acidic residues" evidence="5">
    <location>
        <begin position="786"/>
        <end position="807"/>
    </location>
</feature>
<dbReference type="PROSITE" id="PS50090">
    <property type="entry name" value="MYB_LIKE"/>
    <property type="match status" value="2"/>
</dbReference>
<evidence type="ECO:0000256" key="4">
    <source>
        <dbReference type="ARBA" id="ARBA00023242"/>
    </source>
</evidence>
<dbReference type="InterPro" id="IPR057059">
    <property type="entry name" value="LTI65/LTI78_PGEED"/>
</dbReference>
<dbReference type="AlphaFoldDB" id="A0A484K928"/>
<feature type="compositionally biased region" description="Basic and acidic residues" evidence="5">
    <location>
        <begin position="608"/>
        <end position="621"/>
    </location>
</feature>
<feature type="region of interest" description="Disordered" evidence="5">
    <location>
        <begin position="605"/>
        <end position="633"/>
    </location>
</feature>
<feature type="compositionally biased region" description="Basic and acidic residues" evidence="5">
    <location>
        <begin position="310"/>
        <end position="321"/>
    </location>
</feature>
<feature type="compositionally biased region" description="Polar residues" evidence="5">
    <location>
        <begin position="477"/>
        <end position="486"/>
    </location>
</feature>
<feature type="domain" description="Myb-like" evidence="6">
    <location>
        <begin position="9"/>
        <end position="61"/>
    </location>
</feature>
<dbReference type="PROSITE" id="PS51294">
    <property type="entry name" value="HTH_MYB"/>
    <property type="match status" value="2"/>
</dbReference>
<feature type="compositionally biased region" description="Gly residues" evidence="5">
    <location>
        <begin position="299"/>
        <end position="309"/>
    </location>
</feature>
<evidence type="ECO:0000256" key="5">
    <source>
        <dbReference type="SAM" id="MobiDB-lite"/>
    </source>
</evidence>
<dbReference type="SMART" id="SM00717">
    <property type="entry name" value="SANT"/>
    <property type="match status" value="2"/>
</dbReference>
<evidence type="ECO:0000256" key="2">
    <source>
        <dbReference type="ARBA" id="ARBA00022737"/>
    </source>
</evidence>